<evidence type="ECO:0000256" key="3">
    <source>
        <dbReference type="ARBA" id="ARBA00022729"/>
    </source>
</evidence>
<keyword evidence="4" id="KW-0472">Membrane</keyword>
<evidence type="ECO:0000256" key="5">
    <source>
        <dbReference type="ARBA" id="ARBA00023139"/>
    </source>
</evidence>
<dbReference type="HOGENOM" id="CLU_958619_0_0_10"/>
<protein>
    <recommendedName>
        <fullName evidence="11">Lipoprotein</fullName>
    </recommendedName>
</protein>
<feature type="chain" id="PRO_5003308624" description="Lipoprotein" evidence="8">
    <location>
        <begin position="22"/>
        <end position="291"/>
    </location>
</feature>
<organism evidence="9 10">
    <name type="scientific">Bacteroides coprosuis DSM 18011</name>
    <dbReference type="NCBI Taxonomy" id="679937"/>
    <lineage>
        <taxon>Bacteria</taxon>
        <taxon>Pseudomonadati</taxon>
        <taxon>Bacteroidota</taxon>
        <taxon>Bacteroidia</taxon>
        <taxon>Bacteroidales</taxon>
        <taxon>Bacteroidaceae</taxon>
        <taxon>Bacteroides</taxon>
    </lineage>
</organism>
<feature type="signal peptide" evidence="8">
    <location>
        <begin position="1"/>
        <end position="21"/>
    </location>
</feature>
<dbReference type="AlphaFoldDB" id="F3ZSH3"/>
<comment type="subcellular location">
    <subcellularLocation>
        <location evidence="1">Cell outer membrane</location>
    </subcellularLocation>
</comment>
<dbReference type="PROSITE" id="PS51257">
    <property type="entry name" value="PROKAR_LIPOPROTEIN"/>
    <property type="match status" value="1"/>
</dbReference>
<evidence type="ECO:0000256" key="4">
    <source>
        <dbReference type="ARBA" id="ARBA00023136"/>
    </source>
</evidence>
<keyword evidence="5" id="KW-0564">Palmitate</keyword>
<dbReference type="Proteomes" id="UP000018439">
    <property type="component" value="Chromosome"/>
</dbReference>
<comment type="similarity">
    <text evidence="2">Belongs to the bacteroidetes fimbrillin superfamily. FimB/Mfa2 family.</text>
</comment>
<evidence type="ECO:0000256" key="7">
    <source>
        <dbReference type="ARBA" id="ARBA00023288"/>
    </source>
</evidence>
<evidence type="ECO:0000256" key="1">
    <source>
        <dbReference type="ARBA" id="ARBA00004442"/>
    </source>
</evidence>
<accession>F3ZSH3</accession>
<evidence type="ECO:0000313" key="9">
    <source>
        <dbReference type="EMBL" id="EGJ72125.1"/>
    </source>
</evidence>
<keyword evidence="6" id="KW-0998">Cell outer membrane</keyword>
<evidence type="ECO:0000313" key="10">
    <source>
        <dbReference type="Proteomes" id="UP000018439"/>
    </source>
</evidence>
<dbReference type="Pfam" id="PF08842">
    <property type="entry name" value="Mfa2"/>
    <property type="match status" value="1"/>
</dbReference>
<keyword evidence="10" id="KW-1185">Reference proteome</keyword>
<dbReference type="EMBL" id="CM001167">
    <property type="protein sequence ID" value="EGJ72125.1"/>
    <property type="molecule type" value="Genomic_DNA"/>
</dbReference>
<dbReference type="GO" id="GO:0009279">
    <property type="term" value="C:cell outer membrane"/>
    <property type="evidence" value="ECO:0007669"/>
    <property type="project" value="UniProtKB-SubCell"/>
</dbReference>
<reference evidence="9 10" key="1">
    <citation type="journal article" date="2011" name="Stand. Genomic Sci.">
        <title>Non-contiguous finished genome sequence of Bacteroides coprosuis type strain (PC139).</title>
        <authorList>
            <person name="Land M."/>
            <person name="Held B."/>
            <person name="Gronow S."/>
            <person name="Abt B."/>
            <person name="Lucas S."/>
            <person name="Del Rio T.G."/>
            <person name="Nolan M."/>
            <person name="Tice H."/>
            <person name="Cheng J.F."/>
            <person name="Pitluck S."/>
            <person name="Liolios K."/>
            <person name="Pagani I."/>
            <person name="Ivanova N."/>
            <person name="Mavromatis K."/>
            <person name="Mikhailova N."/>
            <person name="Pati A."/>
            <person name="Tapia R."/>
            <person name="Han C."/>
            <person name="Goodwin L."/>
            <person name="Chen A."/>
            <person name="Palaniappan K."/>
            <person name="Hauser L."/>
            <person name="Brambilla E.M."/>
            <person name="Rohde M."/>
            <person name="Goker M."/>
            <person name="Detter J.C."/>
            <person name="Woyke T."/>
            <person name="Bristow J."/>
            <person name="Eisen J.A."/>
            <person name="Markowitz V."/>
            <person name="Hugenholtz P."/>
            <person name="Kyrpides N.C."/>
            <person name="Klenk H.P."/>
            <person name="Lapidus A."/>
        </authorList>
    </citation>
    <scope>NUCLEOTIDE SEQUENCE</scope>
    <source>
        <strain evidence="9 10">DSM 18011</strain>
    </source>
</reference>
<dbReference type="Gene3D" id="2.60.40.2100">
    <property type="match status" value="1"/>
</dbReference>
<keyword evidence="7" id="KW-0449">Lipoprotein</keyword>
<evidence type="ECO:0000256" key="2">
    <source>
        <dbReference type="ARBA" id="ARBA00007248"/>
    </source>
</evidence>
<gene>
    <name evidence="9" type="ORF">Bcop_1949</name>
</gene>
<proteinExistence type="inferred from homology"/>
<sequence>MQNIKYILILSVLLLSACCINDDNSDCPNTYLNFSYVSEENGEVGDYIHSAKLLIYNSNNELVLQRDIDQTQINQGLGIQLPPGDYYAVAWGNAGEHSVLSDIQHIEDARLSTNGYPNIKTIETNDPLYLGTHSWTISERNNYNHAIYETIDYRSAHLSVDVRIFGVEGGLAQVRVNNLMPQYNFQMGDTKPNNITYSPLVKYIEEEDMQRAYLHVLRYKGKTPMTIDILLNQESTYNVDVRKLVEQKYPDFTLERKTDFTIIIEVVFDGVEMHVQVLDWEEDNITNTPIS</sequence>
<keyword evidence="3 8" id="KW-0732">Signal</keyword>
<evidence type="ECO:0000256" key="8">
    <source>
        <dbReference type="SAM" id="SignalP"/>
    </source>
</evidence>
<dbReference type="InterPro" id="IPR014941">
    <property type="entry name" value="FimB/Mfa2/Mfa3"/>
</dbReference>
<name>F3ZSH3_9BACE</name>
<dbReference type="eggNOG" id="ENOG502ZAYR">
    <property type="taxonomic scope" value="Bacteria"/>
</dbReference>
<dbReference type="OrthoDB" id="1037232at2"/>
<evidence type="ECO:0000256" key="6">
    <source>
        <dbReference type="ARBA" id="ARBA00023237"/>
    </source>
</evidence>
<evidence type="ECO:0008006" key="11">
    <source>
        <dbReference type="Google" id="ProtNLM"/>
    </source>
</evidence>